<dbReference type="GO" id="GO:0042802">
    <property type="term" value="F:identical protein binding"/>
    <property type="evidence" value="ECO:0007669"/>
    <property type="project" value="TreeGrafter"/>
</dbReference>
<dbReference type="InterPro" id="IPR029062">
    <property type="entry name" value="Class_I_gatase-like"/>
</dbReference>
<dbReference type="GO" id="GO:0019856">
    <property type="term" value="P:pyrimidine nucleobase biosynthetic process"/>
    <property type="evidence" value="ECO:0007669"/>
    <property type="project" value="TreeGrafter"/>
</dbReference>
<reference evidence="17 18" key="1">
    <citation type="journal article" date="2016" name="Nat. Commun.">
        <title>Thousands of microbial genomes shed light on interconnected biogeochemical processes in an aquifer system.</title>
        <authorList>
            <person name="Anantharaman K."/>
            <person name="Brown C.T."/>
            <person name="Hug L.A."/>
            <person name="Sharon I."/>
            <person name="Castelle C.J."/>
            <person name="Probst A.J."/>
            <person name="Thomas B.C."/>
            <person name="Singh A."/>
            <person name="Wilkins M.J."/>
            <person name="Karaoz U."/>
            <person name="Brodie E.L."/>
            <person name="Williams K.H."/>
            <person name="Hubbard S.S."/>
            <person name="Banfield J.F."/>
        </authorList>
    </citation>
    <scope>NUCLEOTIDE SEQUENCE [LARGE SCALE GENOMIC DNA]</scope>
</reference>
<evidence type="ECO:0000256" key="11">
    <source>
        <dbReference type="ARBA" id="ARBA00047781"/>
    </source>
</evidence>
<dbReference type="GO" id="GO:0046872">
    <property type="term" value="F:metal ion binding"/>
    <property type="evidence" value="ECO:0007669"/>
    <property type="project" value="UniProtKB-KW"/>
</dbReference>
<dbReference type="InterPro" id="IPR004468">
    <property type="entry name" value="CTP_synthase"/>
</dbReference>
<evidence type="ECO:0000256" key="3">
    <source>
        <dbReference type="ARBA" id="ARBA00012291"/>
    </source>
</evidence>
<dbReference type="AlphaFoldDB" id="A0A1G1VP06"/>
<dbReference type="PROSITE" id="PS51273">
    <property type="entry name" value="GATASE_TYPE_1"/>
    <property type="match status" value="1"/>
</dbReference>
<dbReference type="InterPro" id="IPR017456">
    <property type="entry name" value="CTP_synthase_N"/>
</dbReference>
<evidence type="ECO:0000259" key="16">
    <source>
        <dbReference type="Pfam" id="PF06418"/>
    </source>
</evidence>
<dbReference type="UniPathway" id="UPA00159">
    <property type="reaction ID" value="UER00277"/>
</dbReference>
<dbReference type="Proteomes" id="UP000177324">
    <property type="component" value="Unassembled WGS sequence"/>
</dbReference>
<dbReference type="STRING" id="1797589.A2784_03965"/>
<evidence type="ECO:0000256" key="7">
    <source>
        <dbReference type="ARBA" id="ARBA00022840"/>
    </source>
</evidence>
<feature type="domain" description="CTP synthase N-terminal" evidence="16">
    <location>
        <begin position="4"/>
        <end position="263"/>
    </location>
</feature>
<dbReference type="Pfam" id="PF06418">
    <property type="entry name" value="CTP_synth_N"/>
    <property type="match status" value="1"/>
</dbReference>
<keyword evidence="8" id="KW-0460">Magnesium</keyword>
<evidence type="ECO:0000259" key="15">
    <source>
        <dbReference type="Pfam" id="PF00117"/>
    </source>
</evidence>
<dbReference type="PANTHER" id="PTHR11550:SF0">
    <property type="entry name" value="CTP SYNTHASE-RELATED"/>
    <property type="match status" value="1"/>
</dbReference>
<dbReference type="EMBL" id="MHCH01000033">
    <property type="protein sequence ID" value="OGY17093.1"/>
    <property type="molecule type" value="Genomic_DNA"/>
</dbReference>
<gene>
    <name evidence="17" type="ORF">A2784_03965</name>
</gene>
<evidence type="ECO:0000256" key="6">
    <source>
        <dbReference type="ARBA" id="ARBA00022741"/>
    </source>
</evidence>
<comment type="catalytic activity">
    <reaction evidence="11">
        <text>UTP + L-glutamine + ATP + H2O = CTP + L-glutamate + ADP + phosphate + 2 H(+)</text>
        <dbReference type="Rhea" id="RHEA:26426"/>
        <dbReference type="ChEBI" id="CHEBI:15377"/>
        <dbReference type="ChEBI" id="CHEBI:15378"/>
        <dbReference type="ChEBI" id="CHEBI:29985"/>
        <dbReference type="ChEBI" id="CHEBI:30616"/>
        <dbReference type="ChEBI" id="CHEBI:37563"/>
        <dbReference type="ChEBI" id="CHEBI:43474"/>
        <dbReference type="ChEBI" id="CHEBI:46398"/>
        <dbReference type="ChEBI" id="CHEBI:58359"/>
        <dbReference type="ChEBI" id="CHEBI:456216"/>
        <dbReference type="EC" id="6.3.4.2"/>
    </reaction>
</comment>
<dbReference type="Pfam" id="PF00117">
    <property type="entry name" value="GATase"/>
    <property type="match status" value="1"/>
</dbReference>
<evidence type="ECO:0000256" key="9">
    <source>
        <dbReference type="ARBA" id="ARBA00022962"/>
    </source>
</evidence>
<feature type="domain" description="Glutamine amidotransferase" evidence="15">
    <location>
        <begin position="304"/>
        <end position="395"/>
    </location>
</feature>
<dbReference type="FunFam" id="3.40.50.300:FF:000009">
    <property type="entry name" value="CTP synthase"/>
    <property type="match status" value="1"/>
</dbReference>
<evidence type="ECO:0000256" key="5">
    <source>
        <dbReference type="ARBA" id="ARBA00022723"/>
    </source>
</evidence>
<keyword evidence="5" id="KW-0479">Metal-binding</keyword>
<comment type="caution">
    <text evidence="17">The sequence shown here is derived from an EMBL/GenBank/DDBJ whole genome shotgun (WGS) entry which is preliminary data.</text>
</comment>
<name>A0A1G1VP06_9BACT</name>
<evidence type="ECO:0000313" key="17">
    <source>
        <dbReference type="EMBL" id="OGY17093.1"/>
    </source>
</evidence>
<evidence type="ECO:0000256" key="10">
    <source>
        <dbReference type="ARBA" id="ARBA00022975"/>
    </source>
</evidence>
<sequence>MHPKFIFTVGGVLSGLGKGITTASVGLLLKSAGYSVTCIKIDPYVSIDAGTMRPAEHGETFVTADGGEIDQDLGHYERFLNQDLTRHHNITTGKVFQAVIDAERHFKYAGRDAEMFPDVINEIKAQIFKVIIDEDIVLVEIGGTTGDLENQPFLHAARELGKEYSAVYILVTYLPFLKNVGELKTKPTQHAVISLRSTGIVPDFIITRNEIPIDNPRIDTLAKRAFLNPGDIIDNPDTDSIYKIPLLFNQARLAQKILAKLKLKITTPHLQPWKNFVNNLTTAKQPVRVALVGKYVQHGSNHHRDVYVSVIEALNHAAGYLKLKLEIIPVDAARLETRGIAELADINPAAIILPQGWGSRGTEGKILAAQYAREHKIPYLGLCFGMQLATVEFARN</sequence>
<keyword evidence="4" id="KW-0436">Ligase</keyword>
<protein>
    <recommendedName>
        <fullName evidence="3">CTP synthase (glutamine hydrolyzing)</fullName>
        <ecNumber evidence="3">6.3.4.2</ecNumber>
    </recommendedName>
    <alternativeName>
        <fullName evidence="13">Cytidine 5'-triphosphate synthase</fullName>
    </alternativeName>
    <alternativeName>
        <fullName evidence="14">Cytidine triphosphate synthetase</fullName>
    </alternativeName>
    <alternativeName>
        <fullName evidence="12">UTP--ammonia ligase</fullName>
    </alternativeName>
</protein>
<dbReference type="GO" id="GO:0003883">
    <property type="term" value="F:CTP synthase activity"/>
    <property type="evidence" value="ECO:0007669"/>
    <property type="project" value="UniProtKB-EC"/>
</dbReference>
<comment type="similarity">
    <text evidence="2">Belongs to the CTP synthase family.</text>
</comment>
<evidence type="ECO:0000256" key="8">
    <source>
        <dbReference type="ARBA" id="ARBA00022842"/>
    </source>
</evidence>
<dbReference type="GO" id="GO:0044210">
    <property type="term" value="P:'de novo' CTP biosynthetic process"/>
    <property type="evidence" value="ECO:0007669"/>
    <property type="project" value="UniProtKB-UniPathway"/>
</dbReference>
<evidence type="ECO:0000256" key="14">
    <source>
        <dbReference type="ARBA" id="ARBA00083191"/>
    </source>
</evidence>
<comment type="pathway">
    <text evidence="1">Pyrimidine metabolism; CTP biosynthesis via de novo pathway; CTP from UDP: step 2/2.</text>
</comment>
<evidence type="ECO:0000256" key="1">
    <source>
        <dbReference type="ARBA" id="ARBA00005171"/>
    </source>
</evidence>
<dbReference type="NCBIfam" id="NF003792">
    <property type="entry name" value="PRK05380.1"/>
    <property type="match status" value="1"/>
</dbReference>
<evidence type="ECO:0000256" key="4">
    <source>
        <dbReference type="ARBA" id="ARBA00022598"/>
    </source>
</evidence>
<dbReference type="Gene3D" id="3.40.50.300">
    <property type="entry name" value="P-loop containing nucleotide triphosphate hydrolases"/>
    <property type="match status" value="1"/>
</dbReference>
<evidence type="ECO:0000256" key="13">
    <source>
        <dbReference type="ARBA" id="ARBA00079941"/>
    </source>
</evidence>
<dbReference type="EC" id="6.3.4.2" evidence="3"/>
<dbReference type="Gene3D" id="3.40.50.880">
    <property type="match status" value="1"/>
</dbReference>
<organism evidence="17 18">
    <name type="scientific">Candidatus Chisholmbacteria bacterium RIFCSPHIGHO2_01_FULL_48_12</name>
    <dbReference type="NCBI Taxonomy" id="1797589"/>
    <lineage>
        <taxon>Bacteria</taxon>
        <taxon>Candidatus Chisholmiibacteriota</taxon>
    </lineage>
</organism>
<evidence type="ECO:0000256" key="2">
    <source>
        <dbReference type="ARBA" id="ARBA00007533"/>
    </source>
</evidence>
<dbReference type="PANTHER" id="PTHR11550">
    <property type="entry name" value="CTP SYNTHASE"/>
    <property type="match status" value="1"/>
</dbReference>
<dbReference type="GO" id="GO:0005524">
    <property type="term" value="F:ATP binding"/>
    <property type="evidence" value="ECO:0007669"/>
    <property type="project" value="UniProtKB-KW"/>
</dbReference>
<keyword evidence="7" id="KW-0067">ATP-binding</keyword>
<dbReference type="InterPro" id="IPR027417">
    <property type="entry name" value="P-loop_NTPase"/>
</dbReference>
<feature type="non-terminal residue" evidence="17">
    <location>
        <position position="396"/>
    </location>
</feature>
<evidence type="ECO:0000313" key="18">
    <source>
        <dbReference type="Proteomes" id="UP000177324"/>
    </source>
</evidence>
<keyword evidence="10" id="KW-0665">Pyrimidine biosynthesis</keyword>
<dbReference type="InterPro" id="IPR017926">
    <property type="entry name" value="GATASE"/>
</dbReference>
<evidence type="ECO:0000256" key="12">
    <source>
        <dbReference type="ARBA" id="ARBA00075170"/>
    </source>
</evidence>
<keyword evidence="9" id="KW-0315">Glutamine amidotransferase</keyword>
<dbReference type="SUPFAM" id="SSF52540">
    <property type="entry name" value="P-loop containing nucleoside triphosphate hydrolases"/>
    <property type="match status" value="1"/>
</dbReference>
<accession>A0A1G1VP06</accession>
<keyword evidence="6" id="KW-0547">Nucleotide-binding</keyword>
<dbReference type="SUPFAM" id="SSF52317">
    <property type="entry name" value="Class I glutamine amidotransferase-like"/>
    <property type="match status" value="1"/>
</dbReference>
<proteinExistence type="inferred from homology"/>